<gene>
    <name evidence="1" type="ORF">G5C33_10150</name>
</gene>
<evidence type="ECO:0000313" key="2">
    <source>
        <dbReference type="Proteomes" id="UP000501568"/>
    </source>
</evidence>
<organism evidence="1 2">
    <name type="scientific">Stakelama tenebrarum</name>
    <dbReference type="NCBI Taxonomy" id="2711215"/>
    <lineage>
        <taxon>Bacteria</taxon>
        <taxon>Pseudomonadati</taxon>
        <taxon>Pseudomonadota</taxon>
        <taxon>Alphaproteobacteria</taxon>
        <taxon>Sphingomonadales</taxon>
        <taxon>Sphingomonadaceae</taxon>
        <taxon>Stakelama</taxon>
    </lineage>
</organism>
<dbReference type="AlphaFoldDB" id="A0A6G6Y577"/>
<dbReference type="RefSeq" id="WP_165327107.1">
    <property type="nucleotide sequence ID" value="NZ_CP049109.1"/>
</dbReference>
<keyword evidence="2" id="KW-1185">Reference proteome</keyword>
<reference evidence="1 2" key="1">
    <citation type="submission" date="2020-02" db="EMBL/GenBank/DDBJ databases">
        <authorList>
            <person name="Zheng R.K."/>
            <person name="Sun C.M."/>
        </authorList>
    </citation>
    <scope>NUCLEOTIDE SEQUENCE [LARGE SCALE GENOMIC DNA]</scope>
    <source>
        <strain evidence="2">zrk23</strain>
    </source>
</reference>
<protein>
    <recommendedName>
        <fullName evidence="3">Phage gp6-like head-tail connector protein</fullName>
    </recommendedName>
</protein>
<dbReference type="Proteomes" id="UP000501568">
    <property type="component" value="Chromosome"/>
</dbReference>
<dbReference type="EMBL" id="CP049109">
    <property type="protein sequence ID" value="QIG80104.1"/>
    <property type="molecule type" value="Genomic_DNA"/>
</dbReference>
<dbReference type="NCBIfam" id="TIGR02215">
    <property type="entry name" value="phage_chp_gp8"/>
    <property type="match status" value="1"/>
</dbReference>
<sequence>MSGFISLDNAKFQLRLEADDTSQDVYLADLIATAGKRIEKKTGFVCPQRIDEAFVFDGFEKELRLPLRPVDPDSIAIAYIDSSGETSSFADFRVFVRNGYTRIAPAFGKCWPATWCAPAVVTVTADVGFVDEDDAAIPDDLKHAARLMLGSWYENREEAVFGSARSLPDGAAALLEDERSRRV</sequence>
<accession>A0A6G6Y577</accession>
<name>A0A6G6Y577_9SPHN</name>
<dbReference type="InterPro" id="IPR011738">
    <property type="entry name" value="Phage_CHP"/>
</dbReference>
<proteinExistence type="predicted"/>
<evidence type="ECO:0000313" key="1">
    <source>
        <dbReference type="EMBL" id="QIG80104.1"/>
    </source>
</evidence>
<dbReference type="KEGG" id="spzr:G5C33_10150"/>
<evidence type="ECO:0008006" key="3">
    <source>
        <dbReference type="Google" id="ProtNLM"/>
    </source>
</evidence>
<dbReference type="Gene3D" id="1.10.3230.30">
    <property type="entry name" value="Phage gp6-like head-tail connector protein"/>
    <property type="match status" value="1"/>
</dbReference>
<dbReference type="CDD" id="cd08054">
    <property type="entry name" value="gp6"/>
    <property type="match status" value="1"/>
</dbReference>